<name>A0A9E5JPX7_9MICO</name>
<evidence type="ECO:0000256" key="2">
    <source>
        <dbReference type="ARBA" id="ARBA00022603"/>
    </source>
</evidence>
<evidence type="ECO:0000259" key="6">
    <source>
        <dbReference type="Pfam" id="PF20465"/>
    </source>
</evidence>
<dbReference type="Proteomes" id="UP000818266">
    <property type="component" value="Unassembled WGS sequence"/>
</dbReference>
<dbReference type="OrthoDB" id="4280289at2"/>
<dbReference type="InterPro" id="IPR046820">
    <property type="entry name" value="MmeI_TRD"/>
</dbReference>
<evidence type="ECO:0000259" key="7">
    <source>
        <dbReference type="Pfam" id="PF20466"/>
    </source>
</evidence>
<reference evidence="9 10" key="1">
    <citation type="submission" date="2019-06" db="EMBL/GenBank/DDBJ databases">
        <authorList>
            <person name="De-Chao Zhang Q."/>
        </authorList>
    </citation>
    <scope>NUCLEOTIDE SEQUENCE [LARGE SCALE GENOMIC DNA]</scope>
    <source>
        <strain evidence="9 10">KN1116</strain>
    </source>
</reference>
<keyword evidence="3" id="KW-0808">Transferase</keyword>
<evidence type="ECO:0000256" key="3">
    <source>
        <dbReference type="ARBA" id="ARBA00022679"/>
    </source>
</evidence>
<dbReference type="PRINTS" id="PR00507">
    <property type="entry name" value="N12N6MTFRASE"/>
</dbReference>
<sequence>MRSGLEIQAALAAFVAKWGGYTGSEKAEAQTFLNELFACYGSDRGEIGALFEDFTESAGFMDLHWPGVLIVEMKAPNVDLAKAAEQRQRYWLESSNPEEDVQAARWVVACNFREFEVWEPGRFPKAPRARFALDELPDRYDALLFLQSETIEPVFAEHRRELTTDAARHIADLYQSLADRGAAPIDEIQRFTMQVVWCLFAEDLGMLDGYPLQSTILELLSQPDPDSARDIGYLFELLNQKGDHNRKGRYTGTRYVNGELFARPAKVLMSKDELEHLRRASEFDWRAVDPTIFGSLMEGILGDERRERLGAHYTHEADIMKIVAPTIVRPWRDRIDAAASPAECRALLDELCAFRVLDPACGCGNFLYVAYRELRALEYELKQRYARLAAEQGTPVEADLPYYPLSNIRGIDIERVAVMVARVTLWMGHRQMVERFGTAEPVLPLTDLSGIRAIDALQSDWPEVDAIIGNPPFLGSQLLRASLGDGYLKWLSSTFGIGIKDLCVYWFRKAHDHLKPGQRAGLVGTNSVSQNTARGASLEYIVEQGGVITDAVSSQRWPGDAKVHVSLVNWVKQPAEPVERFVLDGDDVPGITASLRDGLAGGWEPQTLAANKNKCFQGPIPVGKGFIVTKDEAKGMLADDSADYARVVRPFLTSDDIASRPDQSPSRWIIDFAQMSLEAAVRFPAALSIVRERVKPFRETVRRENHRLRWWQYGEPRVSLRKAVAPLTRSIAVGAHAKRLNLTWLDPWTLANNANMVFAFDDDYSMGILLSRAHDAWAWAQSSTLKGDLRYTPTTVFATFPWPDPVTDDQRHAVASAASALYARRSELCREHSMGLTALYNLMEDGGFRDLAALHRELDVAVATAYGWPASVAQDPTELVRRLTDLNRQIVQRERAYDPFRASGA</sequence>
<feature type="domain" description="MmeI-like helicase spacer" evidence="6">
    <location>
        <begin position="187"/>
        <end position="261"/>
    </location>
</feature>
<protein>
    <recommendedName>
        <fullName evidence="1">site-specific DNA-methyltransferase (adenine-specific)</fullName>
        <ecNumber evidence="1">2.1.1.72</ecNumber>
    </recommendedName>
</protein>
<dbReference type="PANTHER" id="PTHR33841:SF1">
    <property type="entry name" value="DNA METHYLTRANSFERASE A"/>
    <property type="match status" value="1"/>
</dbReference>
<dbReference type="GO" id="GO:0003676">
    <property type="term" value="F:nucleic acid binding"/>
    <property type="evidence" value="ECO:0007669"/>
    <property type="project" value="InterPro"/>
</dbReference>
<reference evidence="9 10" key="2">
    <citation type="submission" date="2020-03" db="EMBL/GenBank/DDBJ databases">
        <title>Chryseoglobus sp. isolated from a deep-sea seamount.</title>
        <authorList>
            <person name="Zhang D.-C."/>
        </authorList>
    </citation>
    <scope>NUCLEOTIDE SEQUENCE [LARGE SCALE GENOMIC DNA]</scope>
    <source>
        <strain evidence="9 10">KN1116</strain>
    </source>
</reference>
<dbReference type="AlphaFoldDB" id="A0A9E5JPX7"/>
<proteinExistence type="predicted"/>
<evidence type="ECO:0000256" key="4">
    <source>
        <dbReference type="ARBA" id="ARBA00047942"/>
    </source>
</evidence>
<feature type="domain" description="MmeI-like N-terminal" evidence="5">
    <location>
        <begin position="11"/>
        <end position="179"/>
    </location>
</feature>
<feature type="domain" description="MmeI-like target recognition" evidence="7">
    <location>
        <begin position="623"/>
        <end position="804"/>
    </location>
</feature>
<dbReference type="RefSeq" id="WP_152583874.1">
    <property type="nucleotide sequence ID" value="NZ_VIKT02000015.1"/>
</dbReference>
<dbReference type="InterPro" id="IPR050953">
    <property type="entry name" value="N4_N6_ade-DNA_methylase"/>
</dbReference>
<evidence type="ECO:0000313" key="9">
    <source>
        <dbReference type="EMBL" id="NHF63477.1"/>
    </source>
</evidence>
<dbReference type="GO" id="GO:0032259">
    <property type="term" value="P:methylation"/>
    <property type="evidence" value="ECO:0007669"/>
    <property type="project" value="UniProtKB-KW"/>
</dbReference>
<dbReference type="SUPFAM" id="SSF53335">
    <property type="entry name" value="S-adenosyl-L-methionine-dependent methyltransferases"/>
    <property type="match status" value="1"/>
</dbReference>
<evidence type="ECO:0000313" key="10">
    <source>
        <dbReference type="Proteomes" id="UP000818266"/>
    </source>
</evidence>
<feature type="domain" description="MmeI-like DNA-methyltransferase" evidence="8">
    <location>
        <begin position="341"/>
        <end position="568"/>
    </location>
</feature>
<evidence type="ECO:0000259" key="5">
    <source>
        <dbReference type="Pfam" id="PF20464"/>
    </source>
</evidence>
<organism evidence="9 10">
    <name type="scientific">Microcella pacifica</name>
    <dbReference type="NCBI Taxonomy" id="2591847"/>
    <lineage>
        <taxon>Bacteria</taxon>
        <taxon>Bacillati</taxon>
        <taxon>Actinomycetota</taxon>
        <taxon>Actinomycetes</taxon>
        <taxon>Micrococcales</taxon>
        <taxon>Microbacteriaceae</taxon>
        <taxon>Microcella</taxon>
    </lineage>
</organism>
<dbReference type="Gene3D" id="3.40.50.150">
    <property type="entry name" value="Vaccinia Virus protein VP39"/>
    <property type="match status" value="1"/>
</dbReference>
<comment type="catalytic activity">
    <reaction evidence="4">
        <text>a 2'-deoxyadenosine in DNA + S-adenosyl-L-methionine = an N(6)-methyl-2'-deoxyadenosine in DNA + S-adenosyl-L-homocysteine + H(+)</text>
        <dbReference type="Rhea" id="RHEA:15197"/>
        <dbReference type="Rhea" id="RHEA-COMP:12418"/>
        <dbReference type="Rhea" id="RHEA-COMP:12419"/>
        <dbReference type="ChEBI" id="CHEBI:15378"/>
        <dbReference type="ChEBI" id="CHEBI:57856"/>
        <dbReference type="ChEBI" id="CHEBI:59789"/>
        <dbReference type="ChEBI" id="CHEBI:90615"/>
        <dbReference type="ChEBI" id="CHEBI:90616"/>
        <dbReference type="EC" id="2.1.1.72"/>
    </reaction>
</comment>
<accession>A0A9E5JPX7</accession>
<evidence type="ECO:0000256" key="1">
    <source>
        <dbReference type="ARBA" id="ARBA00011900"/>
    </source>
</evidence>
<dbReference type="InterPro" id="IPR046817">
    <property type="entry name" value="MmeI_N"/>
</dbReference>
<dbReference type="Pfam" id="PF20466">
    <property type="entry name" value="MmeI_TRD"/>
    <property type="match status" value="1"/>
</dbReference>
<dbReference type="Pfam" id="PF20464">
    <property type="entry name" value="MmeI_N"/>
    <property type="match status" value="1"/>
</dbReference>
<dbReference type="Pfam" id="PF20465">
    <property type="entry name" value="MmeI_hel"/>
    <property type="match status" value="1"/>
</dbReference>
<dbReference type="EC" id="2.1.1.72" evidence="1"/>
<comment type="caution">
    <text evidence="9">The sequence shown here is derived from an EMBL/GenBank/DDBJ whole genome shotgun (WGS) entry which is preliminary data.</text>
</comment>
<dbReference type="EMBL" id="VIKT02000015">
    <property type="protein sequence ID" value="NHF63477.1"/>
    <property type="molecule type" value="Genomic_DNA"/>
</dbReference>
<dbReference type="InterPro" id="IPR029063">
    <property type="entry name" value="SAM-dependent_MTases_sf"/>
</dbReference>
<dbReference type="InterPro" id="IPR046816">
    <property type="entry name" value="MmeI_Mtase"/>
</dbReference>
<dbReference type="Pfam" id="PF20473">
    <property type="entry name" value="MmeI_Mtase"/>
    <property type="match status" value="1"/>
</dbReference>
<dbReference type="PANTHER" id="PTHR33841">
    <property type="entry name" value="DNA METHYLTRANSFERASE YEEA-RELATED"/>
    <property type="match status" value="1"/>
</dbReference>
<dbReference type="GO" id="GO:0009007">
    <property type="term" value="F:site-specific DNA-methyltransferase (adenine-specific) activity"/>
    <property type="evidence" value="ECO:0007669"/>
    <property type="project" value="UniProtKB-EC"/>
</dbReference>
<keyword evidence="10" id="KW-1185">Reference proteome</keyword>
<dbReference type="InterPro" id="IPR046819">
    <property type="entry name" value="MmeI_hel"/>
</dbReference>
<dbReference type="InterPro" id="IPR002052">
    <property type="entry name" value="DNA_methylase_N6_adenine_CS"/>
</dbReference>
<gene>
    <name evidence="9" type="ORF">FK219_009540</name>
</gene>
<evidence type="ECO:0000259" key="8">
    <source>
        <dbReference type="Pfam" id="PF20473"/>
    </source>
</evidence>
<dbReference type="PROSITE" id="PS00092">
    <property type="entry name" value="N6_MTASE"/>
    <property type="match status" value="1"/>
</dbReference>
<keyword evidence="2 9" id="KW-0489">Methyltransferase</keyword>